<evidence type="ECO:0000256" key="6">
    <source>
        <dbReference type="RuleBase" id="RU000461"/>
    </source>
</evidence>
<dbReference type="PRINTS" id="PR00463">
    <property type="entry name" value="EP450I"/>
</dbReference>
<dbReference type="PANTHER" id="PTHR24305:SF166">
    <property type="entry name" value="CYTOCHROME P450 12A4, MITOCHONDRIAL-RELATED"/>
    <property type="match status" value="1"/>
</dbReference>
<keyword evidence="6 8" id="KW-0503">Monooxygenase</keyword>
<dbReference type="PANTHER" id="PTHR24305">
    <property type="entry name" value="CYTOCHROME P450"/>
    <property type="match status" value="1"/>
</dbReference>
<dbReference type="InterPro" id="IPR001128">
    <property type="entry name" value="Cyt_P450"/>
</dbReference>
<dbReference type="GO" id="GO:0020037">
    <property type="term" value="F:heme binding"/>
    <property type="evidence" value="ECO:0007669"/>
    <property type="project" value="InterPro"/>
</dbReference>
<dbReference type="InterPro" id="IPR050121">
    <property type="entry name" value="Cytochrome_P450_monoxygenase"/>
</dbReference>
<dbReference type="SUPFAM" id="SSF48264">
    <property type="entry name" value="Cytochrome P450"/>
    <property type="match status" value="1"/>
</dbReference>
<protein>
    <submittedName>
        <fullName evidence="8">Cytochrome P450 monooxygenase-like protein</fullName>
    </submittedName>
</protein>
<evidence type="ECO:0000256" key="1">
    <source>
        <dbReference type="ARBA" id="ARBA00001971"/>
    </source>
</evidence>
<dbReference type="InterPro" id="IPR017972">
    <property type="entry name" value="Cyt_P450_CS"/>
</dbReference>
<dbReference type="AlphaFoldDB" id="A0A9P4JQF1"/>
<name>A0A9P4JQF1_9PLEO</name>
<feature type="chain" id="PRO_5040198524" evidence="7">
    <location>
        <begin position="24"/>
        <end position="552"/>
    </location>
</feature>
<dbReference type="Proteomes" id="UP000799536">
    <property type="component" value="Unassembled WGS sequence"/>
</dbReference>
<evidence type="ECO:0000256" key="3">
    <source>
        <dbReference type="ARBA" id="ARBA00022723"/>
    </source>
</evidence>
<organism evidence="8 9">
    <name type="scientific">Delitschia confertaspora ATCC 74209</name>
    <dbReference type="NCBI Taxonomy" id="1513339"/>
    <lineage>
        <taxon>Eukaryota</taxon>
        <taxon>Fungi</taxon>
        <taxon>Dikarya</taxon>
        <taxon>Ascomycota</taxon>
        <taxon>Pezizomycotina</taxon>
        <taxon>Dothideomycetes</taxon>
        <taxon>Pleosporomycetidae</taxon>
        <taxon>Pleosporales</taxon>
        <taxon>Delitschiaceae</taxon>
        <taxon>Delitschia</taxon>
    </lineage>
</organism>
<reference evidence="8" key="1">
    <citation type="journal article" date="2020" name="Stud. Mycol.">
        <title>101 Dothideomycetes genomes: a test case for predicting lifestyles and emergence of pathogens.</title>
        <authorList>
            <person name="Haridas S."/>
            <person name="Albert R."/>
            <person name="Binder M."/>
            <person name="Bloem J."/>
            <person name="Labutti K."/>
            <person name="Salamov A."/>
            <person name="Andreopoulos B."/>
            <person name="Baker S."/>
            <person name="Barry K."/>
            <person name="Bills G."/>
            <person name="Bluhm B."/>
            <person name="Cannon C."/>
            <person name="Castanera R."/>
            <person name="Culley D."/>
            <person name="Daum C."/>
            <person name="Ezra D."/>
            <person name="Gonzalez J."/>
            <person name="Henrissat B."/>
            <person name="Kuo A."/>
            <person name="Liang C."/>
            <person name="Lipzen A."/>
            <person name="Lutzoni F."/>
            <person name="Magnuson J."/>
            <person name="Mondo S."/>
            <person name="Nolan M."/>
            <person name="Ohm R."/>
            <person name="Pangilinan J."/>
            <person name="Park H.-J."/>
            <person name="Ramirez L."/>
            <person name="Alfaro M."/>
            <person name="Sun H."/>
            <person name="Tritt A."/>
            <person name="Yoshinaga Y."/>
            <person name="Zwiers L.-H."/>
            <person name="Turgeon B."/>
            <person name="Goodwin S."/>
            <person name="Spatafora J."/>
            <person name="Crous P."/>
            <person name="Grigoriev I."/>
        </authorList>
    </citation>
    <scope>NUCLEOTIDE SEQUENCE</scope>
    <source>
        <strain evidence="8">ATCC 74209</strain>
    </source>
</reference>
<dbReference type="PROSITE" id="PS00086">
    <property type="entry name" value="CYTOCHROME_P450"/>
    <property type="match status" value="1"/>
</dbReference>
<feature type="signal peptide" evidence="7">
    <location>
        <begin position="1"/>
        <end position="23"/>
    </location>
</feature>
<dbReference type="InterPro" id="IPR036396">
    <property type="entry name" value="Cyt_P450_sf"/>
</dbReference>
<evidence type="ECO:0000256" key="4">
    <source>
        <dbReference type="ARBA" id="ARBA00023004"/>
    </source>
</evidence>
<keyword evidence="7" id="KW-0732">Signal</keyword>
<dbReference type="InterPro" id="IPR002401">
    <property type="entry name" value="Cyt_P450_E_grp-I"/>
</dbReference>
<evidence type="ECO:0000256" key="2">
    <source>
        <dbReference type="ARBA" id="ARBA00010617"/>
    </source>
</evidence>
<dbReference type="Gene3D" id="1.10.630.10">
    <property type="entry name" value="Cytochrome P450"/>
    <property type="match status" value="1"/>
</dbReference>
<evidence type="ECO:0000256" key="5">
    <source>
        <dbReference type="PIRSR" id="PIRSR602401-1"/>
    </source>
</evidence>
<evidence type="ECO:0000313" key="9">
    <source>
        <dbReference type="Proteomes" id="UP000799536"/>
    </source>
</evidence>
<keyword evidence="5 6" id="KW-0349">Heme</keyword>
<comment type="cofactor">
    <cofactor evidence="1 5">
        <name>heme</name>
        <dbReference type="ChEBI" id="CHEBI:30413"/>
    </cofactor>
</comment>
<proteinExistence type="inferred from homology"/>
<dbReference type="GO" id="GO:0016705">
    <property type="term" value="F:oxidoreductase activity, acting on paired donors, with incorporation or reduction of molecular oxygen"/>
    <property type="evidence" value="ECO:0007669"/>
    <property type="project" value="InterPro"/>
</dbReference>
<dbReference type="GO" id="GO:0004497">
    <property type="term" value="F:monooxygenase activity"/>
    <property type="evidence" value="ECO:0007669"/>
    <property type="project" value="UniProtKB-KW"/>
</dbReference>
<keyword evidence="4 5" id="KW-0408">Iron</keyword>
<dbReference type="EMBL" id="ML993985">
    <property type="protein sequence ID" value="KAF2201222.1"/>
    <property type="molecule type" value="Genomic_DNA"/>
</dbReference>
<evidence type="ECO:0000256" key="7">
    <source>
        <dbReference type="SAM" id="SignalP"/>
    </source>
</evidence>
<keyword evidence="3 5" id="KW-0479">Metal-binding</keyword>
<evidence type="ECO:0000313" key="8">
    <source>
        <dbReference type="EMBL" id="KAF2201222.1"/>
    </source>
</evidence>
<dbReference type="OrthoDB" id="1470350at2759"/>
<dbReference type="PRINTS" id="PR00385">
    <property type="entry name" value="P450"/>
</dbReference>
<comment type="caution">
    <text evidence="8">The sequence shown here is derived from an EMBL/GenBank/DDBJ whole genome shotgun (WGS) entry which is preliminary data.</text>
</comment>
<dbReference type="CDD" id="cd11070">
    <property type="entry name" value="CYP56-like"/>
    <property type="match status" value="1"/>
</dbReference>
<keyword evidence="9" id="KW-1185">Reference proteome</keyword>
<keyword evidence="6" id="KW-0560">Oxidoreductase</keyword>
<dbReference type="GO" id="GO:0005506">
    <property type="term" value="F:iron ion binding"/>
    <property type="evidence" value="ECO:0007669"/>
    <property type="project" value="InterPro"/>
</dbReference>
<dbReference type="Pfam" id="PF00067">
    <property type="entry name" value="p450"/>
    <property type="match status" value="1"/>
</dbReference>
<sequence>MASPLALALLLPPTLLFLSSVWCLFSNYLIARNVGLPIIIVPISPENPLWMILARHILPIVQYIPFGNGYFSRFCHVGWEFDEKSKSHLELGDAFMFVTPGKNWVYLCDADAIGDINRRERQGEFARPVELLAMLDVFGPNLSTVHGQDWQRQRKCTAATFTEHTNAVVWAESLRQGKQMLEYWKLAGSAGVRSTAKDVRTLALDVLVKAGFGKSFDFEGSGKMRKSNGPLSYRDALGLILHNAIPIFALGPRLLQRLSFVPGLGRLGEATVQFKKYMVDMYEESKQNPQIRGAQGNLLTSLVQASVEDKLISQEEVLGNMFVFNFAGHDTTAHTLAYTFTLLAAHPEVQDWMAEEINYVVEGDDPLQWSYDLFPKLNRTLAVLYETVRLYDPLLSIVKGTENQPARLKIGEKEVVIPAHTRVILNLNALHSHPRYWGDDGLEWNPSRWIQVAPGDGPSIDREQLVIPVAKAFIPWGEGMRACPGKKFAQVEHVAAMTAIFRDHYVVPVNQAGENDAQARSRVLDVVKDTGMLLLLQMLHPERAALEWRKRA</sequence>
<accession>A0A9P4JQF1</accession>
<gene>
    <name evidence="8" type="ORF">GQ43DRAFT_440786</name>
</gene>
<feature type="binding site" description="axial binding residue" evidence="5">
    <location>
        <position position="483"/>
    </location>
    <ligand>
        <name>heme</name>
        <dbReference type="ChEBI" id="CHEBI:30413"/>
    </ligand>
    <ligandPart>
        <name>Fe</name>
        <dbReference type="ChEBI" id="CHEBI:18248"/>
    </ligandPart>
</feature>
<comment type="similarity">
    <text evidence="2 6">Belongs to the cytochrome P450 family.</text>
</comment>